<keyword evidence="3" id="KW-0694">RNA-binding</keyword>
<dbReference type="eggNOG" id="COG5443">
    <property type="taxonomic scope" value="Bacteria"/>
</dbReference>
<proteinExistence type="predicted"/>
<organism evidence="4 5">
    <name type="scientific">Haematobacter massiliensis</name>
    <dbReference type="NCBI Taxonomy" id="195105"/>
    <lineage>
        <taxon>Bacteria</taxon>
        <taxon>Pseudomonadati</taxon>
        <taxon>Pseudomonadota</taxon>
        <taxon>Alphaproteobacteria</taxon>
        <taxon>Rhodobacterales</taxon>
        <taxon>Paracoccaceae</taxon>
        <taxon>Haematobacter</taxon>
    </lineage>
</organism>
<keyword evidence="2" id="KW-1005">Bacterial flagellum biogenesis</keyword>
<gene>
    <name evidence="4" type="ORF">CN97_09625</name>
</gene>
<accession>A0A086YAI1</accession>
<dbReference type="STRING" id="195105.CN97_09625"/>
<dbReference type="InterPro" id="IPR009967">
    <property type="entry name" value="Flagellum_FlbT"/>
</dbReference>
<comment type="caution">
    <text evidence="4">The sequence shown here is derived from an EMBL/GenBank/DDBJ whole genome shotgun (WGS) entry which is preliminary data.</text>
</comment>
<sequence>MSGLVLKLAPGERLLVNGAVIENGDRRSRFSIITPGARILRLRDALHPRDATTPVSRACYMAQLVLSGDATEQAACPDLLAAIDQLEDIMIDGPSRALLSQARQSVGSHQYYAALKALRGLLPREARLLAEE</sequence>
<protein>
    <submittedName>
        <fullName evidence="4">Flagellar biosynthesis repressor FlbT</fullName>
    </submittedName>
</protein>
<dbReference type="GO" id="GO:0044781">
    <property type="term" value="P:bacterial-type flagellum organization"/>
    <property type="evidence" value="ECO:0007669"/>
    <property type="project" value="UniProtKB-KW"/>
</dbReference>
<dbReference type="NCBIfam" id="NF001995">
    <property type="entry name" value="PRK00794.1-1"/>
    <property type="match status" value="1"/>
</dbReference>
<evidence type="ECO:0000256" key="1">
    <source>
        <dbReference type="ARBA" id="ARBA00022491"/>
    </source>
</evidence>
<keyword evidence="4" id="KW-0969">Cilium</keyword>
<evidence type="ECO:0000313" key="4">
    <source>
        <dbReference type="EMBL" id="KFI31281.1"/>
    </source>
</evidence>
<reference evidence="4 5" key="1">
    <citation type="submission" date="2014-03" db="EMBL/GenBank/DDBJ databases">
        <title>Genome of Haematobacter massiliensis CCUG 47968.</title>
        <authorList>
            <person name="Wang D."/>
            <person name="Wang G."/>
        </authorList>
    </citation>
    <scope>NUCLEOTIDE SEQUENCE [LARGE SCALE GENOMIC DNA]</scope>
    <source>
        <strain evidence="4 5">CCUG 47968</strain>
    </source>
</reference>
<dbReference type="GO" id="GO:0048027">
    <property type="term" value="F:mRNA 5'-UTR binding"/>
    <property type="evidence" value="ECO:0007669"/>
    <property type="project" value="InterPro"/>
</dbReference>
<dbReference type="GO" id="GO:1902209">
    <property type="term" value="P:negative regulation of bacterial-type flagellum assembly"/>
    <property type="evidence" value="ECO:0007669"/>
    <property type="project" value="InterPro"/>
</dbReference>
<dbReference type="Proteomes" id="UP000028826">
    <property type="component" value="Unassembled WGS sequence"/>
</dbReference>
<dbReference type="OrthoDB" id="8561314at2"/>
<name>A0A086YAI1_9RHOB</name>
<keyword evidence="4" id="KW-0966">Cell projection</keyword>
<keyword evidence="4" id="KW-0282">Flagellum</keyword>
<keyword evidence="5" id="KW-1185">Reference proteome</keyword>
<dbReference type="Pfam" id="PF07378">
    <property type="entry name" value="FlbT"/>
    <property type="match status" value="1"/>
</dbReference>
<evidence type="ECO:0000313" key="5">
    <source>
        <dbReference type="Proteomes" id="UP000028826"/>
    </source>
</evidence>
<dbReference type="EMBL" id="JGYG01000002">
    <property type="protein sequence ID" value="KFI31281.1"/>
    <property type="molecule type" value="Genomic_DNA"/>
</dbReference>
<keyword evidence="1" id="KW-0678">Repressor</keyword>
<evidence type="ECO:0000256" key="2">
    <source>
        <dbReference type="ARBA" id="ARBA00022795"/>
    </source>
</evidence>
<evidence type="ECO:0000256" key="3">
    <source>
        <dbReference type="ARBA" id="ARBA00022884"/>
    </source>
</evidence>
<dbReference type="RefSeq" id="WP_035707637.1">
    <property type="nucleotide sequence ID" value="NZ_CAMIFG010000041.1"/>
</dbReference>
<dbReference type="GO" id="GO:0006402">
    <property type="term" value="P:mRNA catabolic process"/>
    <property type="evidence" value="ECO:0007669"/>
    <property type="project" value="InterPro"/>
</dbReference>
<dbReference type="AlphaFoldDB" id="A0A086YAI1"/>